<sequence length="72" mass="7954">GRPQPPHRRGLPGRPGARAAGAGRPADQPARRAARRQVAMARGGGRRRRRADRPGPGRLPARRVRRESRRVL</sequence>
<dbReference type="AlphaFoldDB" id="A0A6J4SHP2"/>
<feature type="compositionally biased region" description="Basic residues" evidence="1">
    <location>
        <begin position="60"/>
        <end position="72"/>
    </location>
</feature>
<feature type="compositionally biased region" description="Low complexity" evidence="1">
    <location>
        <begin position="12"/>
        <end position="28"/>
    </location>
</feature>
<gene>
    <name evidence="2" type="ORF">AVDCRST_MAG69-1506</name>
</gene>
<proteinExistence type="predicted"/>
<accession>A0A6J4SHP2</accession>
<name>A0A6J4SHP2_9ACTN</name>
<feature type="region of interest" description="Disordered" evidence="1">
    <location>
        <begin position="1"/>
        <end position="72"/>
    </location>
</feature>
<feature type="compositionally biased region" description="Basic residues" evidence="1">
    <location>
        <begin position="1"/>
        <end position="11"/>
    </location>
</feature>
<evidence type="ECO:0000313" key="2">
    <source>
        <dbReference type="EMBL" id="CAA9493806.1"/>
    </source>
</evidence>
<feature type="non-terminal residue" evidence="2">
    <location>
        <position position="1"/>
    </location>
</feature>
<reference evidence="2" key="1">
    <citation type="submission" date="2020-02" db="EMBL/GenBank/DDBJ databases">
        <authorList>
            <person name="Meier V. D."/>
        </authorList>
    </citation>
    <scope>NUCLEOTIDE SEQUENCE</scope>
    <source>
        <strain evidence="2">AVDCRST_MAG69</strain>
    </source>
</reference>
<protein>
    <submittedName>
        <fullName evidence="2">Uncharacterized protein</fullName>
    </submittedName>
</protein>
<evidence type="ECO:0000256" key="1">
    <source>
        <dbReference type="SAM" id="MobiDB-lite"/>
    </source>
</evidence>
<feature type="non-terminal residue" evidence="2">
    <location>
        <position position="72"/>
    </location>
</feature>
<organism evidence="2">
    <name type="scientific">uncultured Solirubrobacteraceae bacterium</name>
    <dbReference type="NCBI Taxonomy" id="1162706"/>
    <lineage>
        <taxon>Bacteria</taxon>
        <taxon>Bacillati</taxon>
        <taxon>Actinomycetota</taxon>
        <taxon>Thermoleophilia</taxon>
        <taxon>Solirubrobacterales</taxon>
        <taxon>Solirubrobacteraceae</taxon>
        <taxon>environmental samples</taxon>
    </lineage>
</organism>
<dbReference type="EMBL" id="CADCVP010000160">
    <property type="protein sequence ID" value="CAA9493806.1"/>
    <property type="molecule type" value="Genomic_DNA"/>
</dbReference>